<dbReference type="GO" id="GO:0016705">
    <property type="term" value="F:oxidoreductase activity, acting on paired donors, with incorporation or reduction of molecular oxygen"/>
    <property type="evidence" value="ECO:0007669"/>
    <property type="project" value="InterPro"/>
</dbReference>
<dbReference type="Pfam" id="PF00067">
    <property type="entry name" value="p450"/>
    <property type="match status" value="1"/>
</dbReference>
<evidence type="ECO:0000313" key="7">
    <source>
        <dbReference type="EMBL" id="TXC66554.1"/>
    </source>
</evidence>
<dbReference type="PROSITE" id="PS00086">
    <property type="entry name" value="CYTOCHROME_P450"/>
    <property type="match status" value="1"/>
</dbReference>
<dbReference type="GO" id="GO:0005506">
    <property type="term" value="F:iron ion binding"/>
    <property type="evidence" value="ECO:0007669"/>
    <property type="project" value="InterPro"/>
</dbReference>
<dbReference type="InterPro" id="IPR050121">
    <property type="entry name" value="Cytochrome_P450_monoxygenase"/>
</dbReference>
<dbReference type="PANTHER" id="PTHR24305">
    <property type="entry name" value="CYTOCHROME P450"/>
    <property type="match status" value="1"/>
</dbReference>
<dbReference type="PRINTS" id="PR00385">
    <property type="entry name" value="P450"/>
</dbReference>
<evidence type="ECO:0000313" key="8">
    <source>
        <dbReference type="Proteomes" id="UP000321832"/>
    </source>
</evidence>
<evidence type="ECO:0000256" key="6">
    <source>
        <dbReference type="RuleBase" id="RU000461"/>
    </source>
</evidence>
<dbReference type="InterPro" id="IPR002403">
    <property type="entry name" value="Cyt_P450_E_grp-IV"/>
</dbReference>
<reference evidence="7 8" key="1">
    <citation type="submission" date="2019-08" db="EMBL/GenBank/DDBJ databases">
        <authorList>
            <person name="Khan S.A."/>
            <person name="Jeon C.O."/>
            <person name="Jeong S.E."/>
        </authorList>
    </citation>
    <scope>NUCLEOTIDE SEQUENCE [LARGE SCALE GENOMIC DNA]</scope>
    <source>
        <strain evidence="8">IMCC1728</strain>
    </source>
</reference>
<name>A0A5C6U0U7_9BURK</name>
<dbReference type="InterPro" id="IPR001128">
    <property type="entry name" value="Cyt_P450"/>
</dbReference>
<keyword evidence="3 5" id="KW-0479">Metal-binding</keyword>
<dbReference type="InterPro" id="IPR017972">
    <property type="entry name" value="Cyt_P450_CS"/>
</dbReference>
<sequence>MQPRIEAAVASWLAAGRLDLHDAARRLTLDIASDVFLGVRDAGEIEAAHHDFVQLVDASAAILRLRTPWVTYGRGLRARERLAAFLRARIPARRAAPGDDLFSQLCVLRDEDGLAFADDEIVDHMIFLWMAAHDTTRSAITTLARSLALAPAWQQRLRDEVLAQGGAGEAPSVESLAGLETLGAAFKEALRMFPPIPTLARQLHAETTIDGHRLPAGTPVTLFLLAVQRDERWWPAPDQFDPERFLRADPARHRYAWVPFGGGAHMCLGQHFAQIQGKAVLRALLARARWQLQGGSAAARMAFAPIAHPPGGLPVALQPL</sequence>
<evidence type="ECO:0000256" key="4">
    <source>
        <dbReference type="ARBA" id="ARBA00023004"/>
    </source>
</evidence>
<comment type="caution">
    <text evidence="7">The sequence shown here is derived from an EMBL/GenBank/DDBJ whole genome shotgun (WGS) entry which is preliminary data.</text>
</comment>
<feature type="binding site" description="axial binding residue" evidence="5">
    <location>
        <position position="267"/>
    </location>
    <ligand>
        <name>heme</name>
        <dbReference type="ChEBI" id="CHEBI:30413"/>
    </ligand>
    <ligandPart>
        <name>Fe</name>
        <dbReference type="ChEBI" id="CHEBI:18248"/>
    </ligandPart>
</feature>
<protein>
    <submittedName>
        <fullName evidence="7">Cytochrome P450</fullName>
    </submittedName>
</protein>
<comment type="cofactor">
    <cofactor evidence="1 5">
        <name>heme</name>
        <dbReference type="ChEBI" id="CHEBI:30413"/>
    </cofactor>
</comment>
<dbReference type="Gene3D" id="1.10.630.10">
    <property type="entry name" value="Cytochrome P450"/>
    <property type="match status" value="1"/>
</dbReference>
<dbReference type="InterPro" id="IPR036396">
    <property type="entry name" value="Cyt_P450_sf"/>
</dbReference>
<evidence type="ECO:0000256" key="2">
    <source>
        <dbReference type="ARBA" id="ARBA00010617"/>
    </source>
</evidence>
<keyword evidence="6" id="KW-0503">Monooxygenase</keyword>
<evidence type="ECO:0000256" key="5">
    <source>
        <dbReference type="PIRSR" id="PIRSR602403-1"/>
    </source>
</evidence>
<evidence type="ECO:0000256" key="3">
    <source>
        <dbReference type="ARBA" id="ARBA00022723"/>
    </source>
</evidence>
<keyword evidence="4 5" id="KW-0408">Iron</keyword>
<dbReference type="Proteomes" id="UP000321832">
    <property type="component" value="Unassembled WGS sequence"/>
</dbReference>
<dbReference type="GO" id="GO:0004497">
    <property type="term" value="F:monooxygenase activity"/>
    <property type="evidence" value="ECO:0007669"/>
    <property type="project" value="UniProtKB-KW"/>
</dbReference>
<comment type="similarity">
    <text evidence="2 6">Belongs to the cytochrome P450 family.</text>
</comment>
<dbReference type="GO" id="GO:0020037">
    <property type="term" value="F:heme binding"/>
    <property type="evidence" value="ECO:0007669"/>
    <property type="project" value="InterPro"/>
</dbReference>
<dbReference type="AlphaFoldDB" id="A0A5C6U0U7"/>
<dbReference type="SUPFAM" id="SSF48264">
    <property type="entry name" value="Cytochrome P450"/>
    <property type="match status" value="1"/>
</dbReference>
<proteinExistence type="inferred from homology"/>
<keyword evidence="6" id="KW-0560">Oxidoreductase</keyword>
<dbReference type="PANTHER" id="PTHR24305:SF166">
    <property type="entry name" value="CYTOCHROME P450 12A4, MITOCHONDRIAL-RELATED"/>
    <property type="match status" value="1"/>
</dbReference>
<organism evidence="7 8">
    <name type="scientific">Piscinibacter aquaticus</name>
    <dbReference type="NCBI Taxonomy" id="392597"/>
    <lineage>
        <taxon>Bacteria</taxon>
        <taxon>Pseudomonadati</taxon>
        <taxon>Pseudomonadota</taxon>
        <taxon>Betaproteobacteria</taxon>
        <taxon>Burkholderiales</taxon>
        <taxon>Sphaerotilaceae</taxon>
        <taxon>Piscinibacter</taxon>
    </lineage>
</organism>
<gene>
    <name evidence="7" type="ORF">FSC37_14070</name>
</gene>
<accession>A0A5C6U0U7</accession>
<evidence type="ECO:0000256" key="1">
    <source>
        <dbReference type="ARBA" id="ARBA00001971"/>
    </source>
</evidence>
<keyword evidence="5 6" id="KW-0349">Heme</keyword>
<keyword evidence="8" id="KW-1185">Reference proteome</keyword>
<dbReference type="PRINTS" id="PR00465">
    <property type="entry name" value="EP450IV"/>
</dbReference>
<dbReference type="EMBL" id="VOPW01000001">
    <property type="protein sequence ID" value="TXC66554.1"/>
    <property type="molecule type" value="Genomic_DNA"/>
</dbReference>